<dbReference type="PANTHER" id="PTHR28152:SF1">
    <property type="entry name" value="HYDROXYACYL-THIOESTER DEHYDRATASE TYPE 2, MITOCHONDRIAL"/>
    <property type="match status" value="1"/>
</dbReference>
<reference evidence="2 4" key="1">
    <citation type="submission" date="2015-04" db="EMBL/GenBank/DDBJ databases">
        <title>The draft genome sequence of Roseovarius indicus B108T.</title>
        <authorList>
            <person name="Li G."/>
            <person name="Lai Q."/>
            <person name="Shao Z."/>
            <person name="Yan P."/>
        </authorList>
    </citation>
    <scope>NUCLEOTIDE SEQUENCE [LARGE SCALE GENOMIC DNA]</scope>
    <source>
        <strain evidence="2 4">B108</strain>
    </source>
</reference>
<evidence type="ECO:0000313" key="4">
    <source>
        <dbReference type="Proteomes" id="UP000051401"/>
    </source>
</evidence>
<dbReference type="PANTHER" id="PTHR28152">
    <property type="entry name" value="HYDROXYACYL-THIOESTER DEHYDRATASE TYPE 2, MITOCHONDRIAL"/>
    <property type="match status" value="1"/>
</dbReference>
<dbReference type="PATRIC" id="fig|540747.5.peg.3585"/>
<reference evidence="3 5" key="2">
    <citation type="submission" date="2018-08" db="EMBL/GenBank/DDBJ databases">
        <title>Genetic Globetrotter - A new plasmid hitch-hiking vast phylogenetic and geographic distances.</title>
        <authorList>
            <person name="Vollmers J."/>
            <person name="Petersen J."/>
        </authorList>
    </citation>
    <scope>NUCLEOTIDE SEQUENCE [LARGE SCALE GENOMIC DNA]</scope>
    <source>
        <strain evidence="3 5">DSM 26383</strain>
    </source>
</reference>
<evidence type="ECO:0000313" key="5">
    <source>
        <dbReference type="Proteomes" id="UP000325785"/>
    </source>
</evidence>
<dbReference type="AlphaFoldDB" id="A0A0T5P1P7"/>
<dbReference type="EMBL" id="LAXI01000029">
    <property type="protein sequence ID" value="KRS15043.1"/>
    <property type="molecule type" value="Genomic_DNA"/>
</dbReference>
<dbReference type="GO" id="GO:0019171">
    <property type="term" value="F:(3R)-hydroxyacyl-[acyl-carrier-protein] dehydratase activity"/>
    <property type="evidence" value="ECO:0007669"/>
    <property type="project" value="TreeGrafter"/>
</dbReference>
<dbReference type="STRING" id="540747.SAMN04488031_106256"/>
<gene>
    <name evidence="3" type="ORF">RIdsm_01155</name>
    <name evidence="2" type="ORF">XM52_26115</name>
</gene>
<dbReference type="InterPro" id="IPR039569">
    <property type="entry name" value="FAS1-like_DH_region"/>
</dbReference>
<dbReference type="Pfam" id="PF13452">
    <property type="entry name" value="FAS1_DH_region"/>
    <property type="match status" value="1"/>
</dbReference>
<proteinExistence type="predicted"/>
<dbReference type="Gene3D" id="3.10.129.10">
    <property type="entry name" value="Hotdog Thioesterase"/>
    <property type="match status" value="1"/>
</dbReference>
<dbReference type="SUPFAM" id="SSF54637">
    <property type="entry name" value="Thioesterase/thiol ester dehydrase-isomerase"/>
    <property type="match status" value="2"/>
</dbReference>
<dbReference type="OrthoDB" id="7183822at2"/>
<organism evidence="2 4">
    <name type="scientific">Roseovarius indicus</name>
    <dbReference type="NCBI Taxonomy" id="540747"/>
    <lineage>
        <taxon>Bacteria</taxon>
        <taxon>Pseudomonadati</taxon>
        <taxon>Pseudomonadota</taxon>
        <taxon>Alphaproteobacteria</taxon>
        <taxon>Rhodobacterales</taxon>
        <taxon>Roseobacteraceae</taxon>
        <taxon>Roseovarius</taxon>
    </lineage>
</organism>
<dbReference type="RefSeq" id="WP_057821128.1">
    <property type="nucleotide sequence ID" value="NZ_CP031598.1"/>
</dbReference>
<dbReference type="InterPro" id="IPR052741">
    <property type="entry name" value="Mitochondrial_HTD2"/>
</dbReference>
<feature type="domain" description="FAS1-like dehydratase" evidence="1">
    <location>
        <begin position="56"/>
        <end position="140"/>
    </location>
</feature>
<evidence type="ECO:0000259" key="1">
    <source>
        <dbReference type="Pfam" id="PF13452"/>
    </source>
</evidence>
<dbReference type="Proteomes" id="UP000051401">
    <property type="component" value="Unassembled WGS sequence"/>
</dbReference>
<dbReference type="Proteomes" id="UP000325785">
    <property type="component" value="Chromosome"/>
</dbReference>
<sequence>MTSTHDPDLQDWIGRTETAQDRFHAEHARRVAALYDDGAAFGDGDPLPPLWHWFYFAPTTARSGLGPDGHPERTGFMPPIPLPRRMWAGGRLVFHAPLRVGETVTRETEILSVKEKSGKQGDLVFLTLKHRLSGHDGLAVEEEQDIVYRGHSTTRQPEPDPGAETPAHDWQDMFRPDPIVLFRFSALTFNAHRIHYDLPYATQDEGYPGLVMHGPLTATLLMKGFREHVGAAPRSFSFRGRAPLFSGGDVALRGRRDEDQSHALWAEGPGGYTAMTATISTT</sequence>
<keyword evidence="4" id="KW-1185">Reference proteome</keyword>
<name>A0A0T5P1P7_9RHOB</name>
<evidence type="ECO:0000313" key="2">
    <source>
        <dbReference type="EMBL" id="KRS15043.1"/>
    </source>
</evidence>
<dbReference type="InterPro" id="IPR029069">
    <property type="entry name" value="HotDog_dom_sf"/>
</dbReference>
<accession>A0A0T5P1P7</accession>
<evidence type="ECO:0000313" key="3">
    <source>
        <dbReference type="EMBL" id="QEW25369.1"/>
    </source>
</evidence>
<protein>
    <recommendedName>
        <fullName evidence="1">FAS1-like dehydratase domain-containing protein</fullName>
    </recommendedName>
</protein>
<dbReference type="KEGG" id="rid:RIdsm_01155"/>
<dbReference type="EMBL" id="CP031598">
    <property type="protein sequence ID" value="QEW25369.1"/>
    <property type="molecule type" value="Genomic_DNA"/>
</dbReference>